<evidence type="ECO:0000256" key="11">
    <source>
        <dbReference type="ARBA" id="ARBA00022884"/>
    </source>
</evidence>
<name>A0A1G2TGA0_9BACT</name>
<evidence type="ECO:0000256" key="5">
    <source>
        <dbReference type="ARBA" id="ARBA00018753"/>
    </source>
</evidence>
<evidence type="ECO:0000256" key="3">
    <source>
        <dbReference type="ARBA" id="ARBA00011738"/>
    </source>
</evidence>
<evidence type="ECO:0000256" key="16">
    <source>
        <dbReference type="PROSITE-ProRule" id="PRU00209"/>
    </source>
</evidence>
<feature type="domain" description="TRNA-binding" evidence="17">
    <location>
        <begin position="6"/>
        <end position="107"/>
    </location>
</feature>
<comment type="caution">
    <text evidence="18">The sequence shown here is derived from an EMBL/GenBank/DDBJ whole genome shotgun (WGS) entry which is preliminary data.</text>
</comment>
<keyword evidence="12" id="KW-0648">Protein biosynthesis</keyword>
<evidence type="ECO:0000256" key="14">
    <source>
        <dbReference type="ARBA" id="ARBA00030904"/>
    </source>
</evidence>
<dbReference type="EC" id="6.1.1.10" evidence="4"/>
<dbReference type="InterPro" id="IPR004495">
    <property type="entry name" value="Met-tRNA-synth_bsu_C"/>
</dbReference>
<evidence type="ECO:0000256" key="1">
    <source>
        <dbReference type="ARBA" id="ARBA00003314"/>
    </source>
</evidence>
<dbReference type="FunFam" id="2.40.50.140:FF:000042">
    <property type="entry name" value="Methionine--tRNA ligase"/>
    <property type="match status" value="1"/>
</dbReference>
<dbReference type="Proteomes" id="UP000177279">
    <property type="component" value="Unassembled WGS sequence"/>
</dbReference>
<dbReference type="InterPro" id="IPR012340">
    <property type="entry name" value="NA-bd_OB-fold"/>
</dbReference>
<evidence type="ECO:0000256" key="12">
    <source>
        <dbReference type="ARBA" id="ARBA00022917"/>
    </source>
</evidence>
<evidence type="ECO:0000256" key="4">
    <source>
        <dbReference type="ARBA" id="ARBA00012838"/>
    </source>
</evidence>
<dbReference type="Gene3D" id="2.40.50.140">
    <property type="entry name" value="Nucleic acid-binding proteins"/>
    <property type="match status" value="1"/>
</dbReference>
<gene>
    <name evidence="18" type="ORF">A3D49_00305</name>
</gene>
<keyword evidence="7 16" id="KW-0820">tRNA-binding</keyword>
<dbReference type="EMBL" id="MHVS01000005">
    <property type="protein sequence ID" value="OHA96326.1"/>
    <property type="molecule type" value="Genomic_DNA"/>
</dbReference>
<dbReference type="PANTHER" id="PTHR11586:SF37">
    <property type="entry name" value="TRNA-BINDING DOMAIN-CONTAINING PROTEIN"/>
    <property type="match status" value="1"/>
</dbReference>
<keyword evidence="10" id="KW-0067">ATP-binding</keyword>
<evidence type="ECO:0000313" key="18">
    <source>
        <dbReference type="EMBL" id="OHA96326.1"/>
    </source>
</evidence>
<dbReference type="PANTHER" id="PTHR11586">
    <property type="entry name" value="TRNA-AMINOACYLATION COFACTOR ARC1 FAMILY MEMBER"/>
    <property type="match status" value="1"/>
</dbReference>
<sequence>MISIEDFLKCDIRMGKIISAERVAGSEKLLKLMVDLGEAEPRQILSGIAKAVPEPESLVGKMAPFITNLEPRMIMGMESQGMMLCADDGAPVFLHPSREVTPGSVVK</sequence>
<dbReference type="InterPro" id="IPR002547">
    <property type="entry name" value="tRNA-bd_dom"/>
</dbReference>
<keyword evidence="11 16" id="KW-0694">RNA-binding</keyword>
<evidence type="ECO:0000256" key="13">
    <source>
        <dbReference type="ARBA" id="ARBA00023146"/>
    </source>
</evidence>
<evidence type="ECO:0000256" key="2">
    <source>
        <dbReference type="ARBA" id="ARBA00004496"/>
    </source>
</evidence>
<keyword evidence="8" id="KW-0436">Ligase</keyword>
<comment type="subunit">
    <text evidence="3">Homodimer.</text>
</comment>
<protein>
    <recommendedName>
        <fullName evidence="5">Methionine--tRNA ligase</fullName>
        <ecNumber evidence="4">6.1.1.10</ecNumber>
    </recommendedName>
    <alternativeName>
        <fullName evidence="14">Methionyl-tRNA synthetase</fullName>
    </alternativeName>
</protein>
<dbReference type="GO" id="GO:0005737">
    <property type="term" value="C:cytoplasm"/>
    <property type="evidence" value="ECO:0007669"/>
    <property type="project" value="UniProtKB-SubCell"/>
</dbReference>
<evidence type="ECO:0000313" key="19">
    <source>
        <dbReference type="Proteomes" id="UP000177279"/>
    </source>
</evidence>
<comment type="subcellular location">
    <subcellularLocation>
        <location evidence="2">Cytoplasm</location>
    </subcellularLocation>
</comment>
<evidence type="ECO:0000256" key="8">
    <source>
        <dbReference type="ARBA" id="ARBA00022598"/>
    </source>
</evidence>
<dbReference type="GO" id="GO:0004825">
    <property type="term" value="F:methionine-tRNA ligase activity"/>
    <property type="evidence" value="ECO:0007669"/>
    <property type="project" value="UniProtKB-EC"/>
</dbReference>
<organism evidence="18 19">
    <name type="scientific">Candidatus Zambryskibacteria bacterium RIFCSPHIGHO2_02_FULL_43_37</name>
    <dbReference type="NCBI Taxonomy" id="1802749"/>
    <lineage>
        <taxon>Bacteria</taxon>
        <taxon>Candidatus Zambryskiibacteriota</taxon>
    </lineage>
</organism>
<dbReference type="InterPro" id="IPR051270">
    <property type="entry name" value="Tyrosine-tRNA_ligase_regulator"/>
</dbReference>
<evidence type="ECO:0000256" key="10">
    <source>
        <dbReference type="ARBA" id="ARBA00022840"/>
    </source>
</evidence>
<keyword evidence="13" id="KW-0030">Aminoacyl-tRNA synthetase</keyword>
<dbReference type="GO" id="GO:0005524">
    <property type="term" value="F:ATP binding"/>
    <property type="evidence" value="ECO:0007669"/>
    <property type="project" value="UniProtKB-KW"/>
</dbReference>
<accession>A0A1G2TGA0</accession>
<dbReference type="Pfam" id="PF01588">
    <property type="entry name" value="tRNA_bind"/>
    <property type="match status" value="1"/>
</dbReference>
<comment type="catalytic activity">
    <reaction evidence="15">
        <text>tRNA(Met) + L-methionine + ATP = L-methionyl-tRNA(Met) + AMP + diphosphate</text>
        <dbReference type="Rhea" id="RHEA:13481"/>
        <dbReference type="Rhea" id="RHEA-COMP:9667"/>
        <dbReference type="Rhea" id="RHEA-COMP:9698"/>
        <dbReference type="ChEBI" id="CHEBI:30616"/>
        <dbReference type="ChEBI" id="CHEBI:33019"/>
        <dbReference type="ChEBI" id="CHEBI:57844"/>
        <dbReference type="ChEBI" id="CHEBI:78442"/>
        <dbReference type="ChEBI" id="CHEBI:78530"/>
        <dbReference type="ChEBI" id="CHEBI:456215"/>
        <dbReference type="EC" id="6.1.1.10"/>
    </reaction>
</comment>
<evidence type="ECO:0000256" key="6">
    <source>
        <dbReference type="ARBA" id="ARBA00022490"/>
    </source>
</evidence>
<evidence type="ECO:0000256" key="7">
    <source>
        <dbReference type="ARBA" id="ARBA00022555"/>
    </source>
</evidence>
<dbReference type="CDD" id="cd02800">
    <property type="entry name" value="tRNA_bind_EcMetRS_like"/>
    <property type="match status" value="1"/>
</dbReference>
<evidence type="ECO:0000259" key="17">
    <source>
        <dbReference type="PROSITE" id="PS50886"/>
    </source>
</evidence>
<dbReference type="PROSITE" id="PS50886">
    <property type="entry name" value="TRBD"/>
    <property type="match status" value="1"/>
</dbReference>
<dbReference type="GO" id="GO:0000049">
    <property type="term" value="F:tRNA binding"/>
    <property type="evidence" value="ECO:0007669"/>
    <property type="project" value="UniProtKB-UniRule"/>
</dbReference>
<keyword evidence="6" id="KW-0963">Cytoplasm</keyword>
<comment type="function">
    <text evidence="1">Is required not only for elongation of protein synthesis but also for the initiation of all mRNA translation through initiator tRNA(fMet) aminoacylation.</text>
</comment>
<dbReference type="AlphaFoldDB" id="A0A1G2TGA0"/>
<proteinExistence type="predicted"/>
<dbReference type="SUPFAM" id="SSF50249">
    <property type="entry name" value="Nucleic acid-binding proteins"/>
    <property type="match status" value="1"/>
</dbReference>
<dbReference type="GO" id="GO:0006431">
    <property type="term" value="P:methionyl-tRNA aminoacylation"/>
    <property type="evidence" value="ECO:0007669"/>
    <property type="project" value="InterPro"/>
</dbReference>
<evidence type="ECO:0000256" key="15">
    <source>
        <dbReference type="ARBA" id="ARBA00047364"/>
    </source>
</evidence>
<keyword evidence="9" id="KW-0547">Nucleotide-binding</keyword>
<evidence type="ECO:0000256" key="9">
    <source>
        <dbReference type="ARBA" id="ARBA00022741"/>
    </source>
</evidence>
<reference evidence="18 19" key="1">
    <citation type="journal article" date="2016" name="Nat. Commun.">
        <title>Thousands of microbial genomes shed light on interconnected biogeochemical processes in an aquifer system.</title>
        <authorList>
            <person name="Anantharaman K."/>
            <person name="Brown C.T."/>
            <person name="Hug L.A."/>
            <person name="Sharon I."/>
            <person name="Castelle C.J."/>
            <person name="Probst A.J."/>
            <person name="Thomas B.C."/>
            <person name="Singh A."/>
            <person name="Wilkins M.J."/>
            <person name="Karaoz U."/>
            <person name="Brodie E.L."/>
            <person name="Williams K.H."/>
            <person name="Hubbard S.S."/>
            <person name="Banfield J.F."/>
        </authorList>
    </citation>
    <scope>NUCLEOTIDE SEQUENCE [LARGE SCALE GENOMIC DNA]</scope>
</reference>